<dbReference type="RefSeq" id="WP_036809127.1">
    <property type="nucleotide sequence ID" value="NZ_CP051177.1"/>
</dbReference>
<dbReference type="PIRSF" id="PIRSF003230">
    <property type="entry name" value="YbgC"/>
    <property type="match status" value="1"/>
</dbReference>
<dbReference type="Pfam" id="PF13279">
    <property type="entry name" value="4HBT_2"/>
    <property type="match status" value="1"/>
</dbReference>
<evidence type="ECO:0000256" key="2">
    <source>
        <dbReference type="ARBA" id="ARBA00022801"/>
    </source>
</evidence>
<dbReference type="InterPro" id="IPR029069">
    <property type="entry name" value="HotDog_dom_sf"/>
</dbReference>
<dbReference type="PANTHER" id="PTHR31793">
    <property type="entry name" value="4-HYDROXYBENZOYL-COA THIOESTERASE FAMILY MEMBER"/>
    <property type="match status" value="1"/>
</dbReference>
<reference evidence="3 4" key="1">
    <citation type="submission" date="2020-04" db="EMBL/GenBank/DDBJ databases">
        <authorList>
            <person name="Pajer P."/>
            <person name="Broz P."/>
        </authorList>
    </citation>
    <scope>NUCLEOTIDE SEQUENCE [LARGE SCALE GENOMIC DNA]</scope>
    <source>
        <strain evidence="4">NRL-ATB46093</strain>
    </source>
</reference>
<accession>A0A1G8KPU8</accession>
<dbReference type="PANTHER" id="PTHR31793:SF27">
    <property type="entry name" value="NOVEL THIOESTERASE SUPERFAMILY DOMAIN AND SAPOSIN A-TYPE DOMAIN CONTAINING PROTEIN (0610012H03RIK)"/>
    <property type="match status" value="1"/>
</dbReference>
<dbReference type="FunFam" id="3.10.129.10:FF:000026">
    <property type="entry name" value="Possible 4-hydroxybenzoyl-CoA thioesterase"/>
    <property type="match status" value="1"/>
</dbReference>
<dbReference type="NCBIfam" id="TIGR00051">
    <property type="entry name" value="YbgC/FadM family acyl-CoA thioesterase"/>
    <property type="match status" value="1"/>
</dbReference>
<comment type="similarity">
    <text evidence="1">Belongs to the 4-hydroxybenzoyl-CoA thioesterase family.</text>
</comment>
<keyword evidence="4" id="KW-1185">Reference proteome</keyword>
<dbReference type="eggNOG" id="COG0824">
    <property type="taxonomic scope" value="Bacteria"/>
</dbReference>
<dbReference type="SUPFAM" id="SSF54637">
    <property type="entry name" value="Thioesterase/thiol ester dehydrase-isomerase"/>
    <property type="match status" value="1"/>
</dbReference>
<dbReference type="AlphaFoldDB" id="A0A1G8KPU8"/>
<protein>
    <submittedName>
        <fullName evidence="3">Acyl-CoA thioesterase</fullName>
    </submittedName>
</protein>
<name>A0A1G8KPU8_9BACL</name>
<dbReference type="InterPro" id="IPR050563">
    <property type="entry name" value="4-hydroxybenzoyl-CoA_TE"/>
</dbReference>
<keyword evidence="2" id="KW-0378">Hydrolase</keyword>
<dbReference type="OrthoDB" id="9800856at2"/>
<evidence type="ECO:0000313" key="3">
    <source>
        <dbReference type="EMBL" id="QKX51913.1"/>
    </source>
</evidence>
<reference evidence="4" key="2">
    <citation type="submission" date="2020-06" db="EMBL/GenBank/DDBJ databases">
        <title>Isolation of Planomicrobium glaciei.</title>
        <authorList>
            <person name="Malisova L."/>
            <person name="Safrankova R."/>
            <person name="Jakubu V."/>
            <person name="Spanelova P."/>
        </authorList>
    </citation>
    <scope>NUCLEOTIDE SEQUENCE [LARGE SCALE GENOMIC DNA]</scope>
    <source>
        <strain evidence="4">NRL-ATB46093</strain>
    </source>
</reference>
<gene>
    <name evidence="3" type="ORF">HF394_15760</name>
</gene>
<sequence length="146" mass="16894">MHISDKEIEIRYAETDQMGVVYHANYIIWLEIGRTQLIEDLGFTYAGMESEGYLSPVTDISIQYKAAMRYGQKATVRTWVEDHGRLRTTYGYEILHEDGTIAATATSEHVVVKKDSFRPVSLKKIYPEWHEKYEEIKKQATDGVRS</sequence>
<dbReference type="CDD" id="cd00586">
    <property type="entry name" value="4HBT"/>
    <property type="match status" value="1"/>
</dbReference>
<dbReference type="Gene3D" id="3.10.129.10">
    <property type="entry name" value="Hotdog Thioesterase"/>
    <property type="match status" value="1"/>
</dbReference>
<dbReference type="Proteomes" id="UP000509222">
    <property type="component" value="Chromosome"/>
</dbReference>
<dbReference type="InterPro" id="IPR006684">
    <property type="entry name" value="YbgC/YbaW"/>
</dbReference>
<dbReference type="EMBL" id="CP051177">
    <property type="protein sequence ID" value="QKX51913.1"/>
    <property type="molecule type" value="Genomic_DNA"/>
</dbReference>
<dbReference type="STRING" id="459472.SAMN04487975_11764"/>
<organism evidence="3 4">
    <name type="scientific">Planococcus glaciei</name>
    <dbReference type="NCBI Taxonomy" id="459472"/>
    <lineage>
        <taxon>Bacteria</taxon>
        <taxon>Bacillati</taxon>
        <taxon>Bacillota</taxon>
        <taxon>Bacilli</taxon>
        <taxon>Bacillales</taxon>
        <taxon>Caryophanaceae</taxon>
        <taxon>Planococcus</taxon>
    </lineage>
</organism>
<evidence type="ECO:0000313" key="4">
    <source>
        <dbReference type="Proteomes" id="UP000509222"/>
    </source>
</evidence>
<proteinExistence type="inferred from homology"/>
<dbReference type="GO" id="GO:0047617">
    <property type="term" value="F:fatty acyl-CoA hydrolase activity"/>
    <property type="evidence" value="ECO:0007669"/>
    <property type="project" value="TreeGrafter"/>
</dbReference>
<evidence type="ECO:0000256" key="1">
    <source>
        <dbReference type="ARBA" id="ARBA00005953"/>
    </source>
</evidence>